<sequence length="83" mass="9074">MVTLAELEARVAALEAAQADYRAVLAAVNALGANQREHSERLQRLHDGQDKLARGQDDTNARVRSIEEGVAEIKDLLVPALDR</sequence>
<accession>A0A2N3Y013</accession>
<organism evidence="1 2">
    <name type="scientific">Saccharopolyspora spinosa</name>
    <dbReference type="NCBI Taxonomy" id="60894"/>
    <lineage>
        <taxon>Bacteria</taxon>
        <taxon>Bacillati</taxon>
        <taxon>Actinomycetota</taxon>
        <taxon>Actinomycetes</taxon>
        <taxon>Pseudonocardiales</taxon>
        <taxon>Pseudonocardiaceae</taxon>
        <taxon>Saccharopolyspora</taxon>
    </lineage>
</organism>
<gene>
    <name evidence="1" type="ORF">A8926_4080</name>
</gene>
<comment type="caution">
    <text evidence="1">The sequence shown here is derived from an EMBL/GenBank/DDBJ whole genome shotgun (WGS) entry which is preliminary data.</text>
</comment>
<proteinExistence type="predicted"/>
<dbReference type="AlphaFoldDB" id="A0A2N3Y013"/>
<dbReference type="EMBL" id="PJNB01000001">
    <property type="protein sequence ID" value="PKW16264.1"/>
    <property type="molecule type" value="Genomic_DNA"/>
</dbReference>
<protein>
    <submittedName>
        <fullName evidence="1">Uncharacterized protein</fullName>
    </submittedName>
</protein>
<dbReference type="STRING" id="994479.GCA_000194155_05453"/>
<evidence type="ECO:0000313" key="2">
    <source>
        <dbReference type="Proteomes" id="UP000233786"/>
    </source>
</evidence>
<dbReference type="OrthoDB" id="4563284at2"/>
<dbReference type="Proteomes" id="UP000233786">
    <property type="component" value="Unassembled WGS sequence"/>
</dbReference>
<reference evidence="1" key="1">
    <citation type="submission" date="2017-12" db="EMBL/GenBank/DDBJ databases">
        <title>Sequencing the genomes of 1000 Actinobacteria strains.</title>
        <authorList>
            <person name="Klenk H.-P."/>
        </authorList>
    </citation>
    <scope>NUCLEOTIDE SEQUENCE [LARGE SCALE GENOMIC DNA]</scope>
    <source>
        <strain evidence="1">DSM 44228</strain>
    </source>
</reference>
<name>A0A2N3Y013_SACSN</name>
<keyword evidence="2" id="KW-1185">Reference proteome</keyword>
<dbReference type="RefSeq" id="WP_010311332.1">
    <property type="nucleotide sequence ID" value="NZ_CP061007.1"/>
</dbReference>
<evidence type="ECO:0000313" key="1">
    <source>
        <dbReference type="EMBL" id="PKW16264.1"/>
    </source>
</evidence>